<accession>A0A9W6Y901</accession>
<evidence type="ECO:0000313" key="2">
    <source>
        <dbReference type="Proteomes" id="UP001165121"/>
    </source>
</evidence>
<evidence type="ECO:0000313" key="1">
    <source>
        <dbReference type="EMBL" id="GMF59820.1"/>
    </source>
</evidence>
<dbReference type="Proteomes" id="UP001165121">
    <property type="component" value="Unassembled WGS sequence"/>
</dbReference>
<name>A0A9W6Y901_9STRA</name>
<comment type="caution">
    <text evidence="1">The sequence shown here is derived from an EMBL/GenBank/DDBJ whole genome shotgun (WGS) entry which is preliminary data.</text>
</comment>
<protein>
    <submittedName>
        <fullName evidence="1">Unnamed protein product</fullName>
    </submittedName>
</protein>
<dbReference type="EMBL" id="BSXT01005124">
    <property type="protein sequence ID" value="GMF59820.1"/>
    <property type="molecule type" value="Genomic_DNA"/>
</dbReference>
<keyword evidence="2" id="KW-1185">Reference proteome</keyword>
<dbReference type="AlphaFoldDB" id="A0A9W6Y901"/>
<gene>
    <name evidence="1" type="ORF">Pfra01_002592500</name>
</gene>
<proteinExistence type="predicted"/>
<sequence length="75" mass="8037">MVLLIKIPKEFQVTKLEQAVDRLDRGGGHSRICALADQFKPATPLPGQPPQTRGAAANNLVEVLPLCSTPPVAHD</sequence>
<reference evidence="1" key="1">
    <citation type="submission" date="2023-04" db="EMBL/GenBank/DDBJ databases">
        <title>Phytophthora fragariaefolia NBRC 109709.</title>
        <authorList>
            <person name="Ichikawa N."/>
            <person name="Sato H."/>
            <person name="Tonouchi N."/>
        </authorList>
    </citation>
    <scope>NUCLEOTIDE SEQUENCE</scope>
    <source>
        <strain evidence="1">NBRC 109709</strain>
    </source>
</reference>
<organism evidence="1 2">
    <name type="scientific">Phytophthora fragariaefolia</name>
    <dbReference type="NCBI Taxonomy" id="1490495"/>
    <lineage>
        <taxon>Eukaryota</taxon>
        <taxon>Sar</taxon>
        <taxon>Stramenopiles</taxon>
        <taxon>Oomycota</taxon>
        <taxon>Peronosporomycetes</taxon>
        <taxon>Peronosporales</taxon>
        <taxon>Peronosporaceae</taxon>
        <taxon>Phytophthora</taxon>
    </lineage>
</organism>